<accession>A0ABD3ICF2</accession>
<dbReference type="GO" id="GO:0009085">
    <property type="term" value="P:lysine biosynthetic process"/>
    <property type="evidence" value="ECO:0007669"/>
    <property type="project" value="UniProtKB-KW"/>
</dbReference>
<name>A0ABD3ICF2_9MARC</name>
<gene>
    <name evidence="15" type="ORF">R1sor_019003</name>
</gene>
<dbReference type="Gene3D" id="3.30.360.10">
    <property type="entry name" value="Dihydrodipicolinate Reductase, domain 2"/>
    <property type="match status" value="1"/>
</dbReference>
<evidence type="ECO:0000256" key="11">
    <source>
        <dbReference type="ARBA" id="ARBA00049396"/>
    </source>
</evidence>
<dbReference type="Gene3D" id="3.40.50.720">
    <property type="entry name" value="NAD(P)-binding Rossmann-like Domain"/>
    <property type="match status" value="1"/>
</dbReference>
<keyword evidence="3" id="KW-0521">NADP</keyword>
<dbReference type="EMBL" id="JBJQOH010000001">
    <property type="protein sequence ID" value="KAL3700981.1"/>
    <property type="molecule type" value="Genomic_DNA"/>
</dbReference>
<evidence type="ECO:0000256" key="8">
    <source>
        <dbReference type="ARBA" id="ARBA00037922"/>
    </source>
</evidence>
<evidence type="ECO:0000256" key="10">
    <source>
        <dbReference type="ARBA" id="ARBA00049080"/>
    </source>
</evidence>
<comment type="catalytic activity">
    <reaction evidence="11">
        <text>(S)-2,3,4,5-tetrahydrodipicolinate + NAD(+) + H2O = (2S,4S)-4-hydroxy-2,3,4,5-tetrahydrodipicolinate + NADH + H(+)</text>
        <dbReference type="Rhea" id="RHEA:35323"/>
        <dbReference type="ChEBI" id="CHEBI:15377"/>
        <dbReference type="ChEBI" id="CHEBI:15378"/>
        <dbReference type="ChEBI" id="CHEBI:16845"/>
        <dbReference type="ChEBI" id="CHEBI:57540"/>
        <dbReference type="ChEBI" id="CHEBI:57945"/>
        <dbReference type="ChEBI" id="CHEBI:67139"/>
        <dbReference type="EC" id="1.17.1.8"/>
    </reaction>
</comment>
<dbReference type="CDD" id="cd02274">
    <property type="entry name" value="DHDPR_N"/>
    <property type="match status" value="1"/>
</dbReference>
<keyword evidence="12" id="KW-0812">Transmembrane</keyword>
<dbReference type="InterPro" id="IPR023940">
    <property type="entry name" value="DHDPR_bac"/>
</dbReference>
<dbReference type="PANTHER" id="PTHR20836">
    <property type="entry name" value="DIHYDRODIPICOLINATE REDUCTASE"/>
    <property type="match status" value="1"/>
</dbReference>
<dbReference type="Pfam" id="PF05173">
    <property type="entry name" value="DapB_C"/>
    <property type="match status" value="1"/>
</dbReference>
<comment type="similarity">
    <text evidence="1">Belongs to the DapB family.</text>
</comment>
<dbReference type="FunFam" id="3.40.50.720:FF:000264">
    <property type="entry name" value="4-hydroxy-tetrahydrodipicolinate reductase 2 chloroplastic"/>
    <property type="match status" value="1"/>
</dbReference>
<dbReference type="InterPro" id="IPR000846">
    <property type="entry name" value="DapB_N"/>
</dbReference>
<dbReference type="SUPFAM" id="SSF51735">
    <property type="entry name" value="NAD(P)-binding Rossmann-fold domains"/>
    <property type="match status" value="1"/>
</dbReference>
<evidence type="ECO:0000259" key="13">
    <source>
        <dbReference type="Pfam" id="PF01113"/>
    </source>
</evidence>
<keyword evidence="12" id="KW-0472">Membrane</keyword>
<evidence type="ECO:0000256" key="6">
    <source>
        <dbReference type="ARBA" id="ARBA00023027"/>
    </source>
</evidence>
<keyword evidence="7" id="KW-0457">Lysine biosynthesis</keyword>
<sequence>MYNYKVFYFEYYYYTISREDKMNCVVGLNTVLGAFGTLLAFTASSLVAATIHHNRNNACRPNEEFDLVSYKRGELLYVRRESITSSQDSTVAFYQDCTRMSPQSVAWSLLPHSHLGLVSPSLSSTALLQQQPVKAVCFSRGIASSGAAGDLGWRQLKQLEVFLRTIRQPNCNVAGRRVGIRAAGMDGSEPFSQKYIMINDCNGRMGRAVAEAAIGAGVKIAPYTITGGPVSEEPLDILGTKIKVCGKADREEVLDLVRKQYSGVVMVDYTVPDAVNENAEFYCKYNLPFVMGTSGGDRERLLSFARSSGNYAVIAPQMGKQVVAFQAAMEIMAKEFPGAFSGYKLEVTESHQSNKLDTSGTAKEIVKSFQKLGLDFSVDKIGMVRDPDSQVGMGVPREHLGGHAFHTYRLTSPDNTVEFKFEHNVCGRSIYAQGTVDAVLFLMKKIQEKSEKKVFNMIDVLHEGAMR</sequence>
<feature type="domain" description="Dihydrodipicolinate reductase N-terminal" evidence="13">
    <location>
        <begin position="196"/>
        <end position="316"/>
    </location>
</feature>
<dbReference type="InterPro" id="IPR011859">
    <property type="entry name" value="Dihydrodipicolinate_Rdtase_pln"/>
</dbReference>
<keyword evidence="4" id="KW-0220">Diaminopimelate biosynthesis</keyword>
<keyword evidence="16" id="KW-1185">Reference proteome</keyword>
<evidence type="ECO:0000256" key="3">
    <source>
        <dbReference type="ARBA" id="ARBA00022857"/>
    </source>
</evidence>
<dbReference type="AlphaFoldDB" id="A0ABD3ICF2"/>
<dbReference type="Pfam" id="PF01113">
    <property type="entry name" value="DapB_N"/>
    <property type="match status" value="1"/>
</dbReference>
<evidence type="ECO:0000256" key="1">
    <source>
        <dbReference type="ARBA" id="ARBA00006642"/>
    </source>
</evidence>
<dbReference type="PANTHER" id="PTHR20836:SF0">
    <property type="entry name" value="4-HYDROXY-TETRAHYDRODIPICOLINATE REDUCTASE 1, CHLOROPLASTIC-RELATED"/>
    <property type="match status" value="1"/>
</dbReference>
<dbReference type="GO" id="GO:0008839">
    <property type="term" value="F:4-hydroxy-tetrahydrodipicolinate reductase"/>
    <property type="evidence" value="ECO:0007669"/>
    <property type="project" value="UniProtKB-EC"/>
</dbReference>
<comment type="catalytic activity">
    <reaction evidence="10">
        <text>(S)-2,3,4,5-tetrahydrodipicolinate + NADP(+) + H2O = (2S,4S)-4-hydroxy-2,3,4,5-tetrahydrodipicolinate + NADPH + H(+)</text>
        <dbReference type="Rhea" id="RHEA:35331"/>
        <dbReference type="ChEBI" id="CHEBI:15377"/>
        <dbReference type="ChEBI" id="CHEBI:15378"/>
        <dbReference type="ChEBI" id="CHEBI:16845"/>
        <dbReference type="ChEBI" id="CHEBI:57783"/>
        <dbReference type="ChEBI" id="CHEBI:58349"/>
        <dbReference type="ChEBI" id="CHEBI:67139"/>
        <dbReference type="EC" id="1.17.1.8"/>
    </reaction>
</comment>
<organism evidence="15 16">
    <name type="scientific">Riccia sorocarpa</name>
    <dbReference type="NCBI Taxonomy" id="122646"/>
    <lineage>
        <taxon>Eukaryota</taxon>
        <taxon>Viridiplantae</taxon>
        <taxon>Streptophyta</taxon>
        <taxon>Embryophyta</taxon>
        <taxon>Marchantiophyta</taxon>
        <taxon>Marchantiopsida</taxon>
        <taxon>Marchantiidae</taxon>
        <taxon>Marchantiales</taxon>
        <taxon>Ricciaceae</taxon>
        <taxon>Riccia</taxon>
    </lineage>
</organism>
<proteinExistence type="inferred from homology"/>
<keyword evidence="2" id="KW-0028">Amino-acid biosynthesis</keyword>
<feature type="transmembrane region" description="Helical" evidence="12">
    <location>
        <begin position="26"/>
        <end position="51"/>
    </location>
</feature>
<evidence type="ECO:0000256" key="4">
    <source>
        <dbReference type="ARBA" id="ARBA00022915"/>
    </source>
</evidence>
<keyword evidence="5" id="KW-0560">Oxidoreductase</keyword>
<evidence type="ECO:0000313" key="15">
    <source>
        <dbReference type="EMBL" id="KAL3700981.1"/>
    </source>
</evidence>
<evidence type="ECO:0000256" key="2">
    <source>
        <dbReference type="ARBA" id="ARBA00022605"/>
    </source>
</evidence>
<dbReference type="InterPro" id="IPR036291">
    <property type="entry name" value="NAD(P)-bd_dom_sf"/>
</dbReference>
<protein>
    <recommendedName>
        <fullName evidence="9">4-hydroxy-tetrahydrodipicolinate reductase</fullName>
        <ecNumber evidence="9">1.17.1.8</ecNumber>
    </recommendedName>
</protein>
<comment type="caution">
    <text evidence="15">The sequence shown here is derived from an EMBL/GenBank/DDBJ whole genome shotgun (WGS) entry which is preliminary data.</text>
</comment>
<dbReference type="EC" id="1.17.1.8" evidence="9"/>
<feature type="domain" description="Dihydrodipicolinate reductase C-terminal" evidence="14">
    <location>
        <begin position="322"/>
        <end position="461"/>
    </location>
</feature>
<evidence type="ECO:0000256" key="12">
    <source>
        <dbReference type="SAM" id="Phobius"/>
    </source>
</evidence>
<dbReference type="GO" id="GO:0019877">
    <property type="term" value="P:diaminopimelate biosynthetic process"/>
    <property type="evidence" value="ECO:0007669"/>
    <property type="project" value="UniProtKB-KW"/>
</dbReference>
<comment type="pathway">
    <text evidence="8">Amino-acid biosynthesis; L-lysine biosynthesis via DAP pathway; (S)-tetrahydrodipicolinate from L-aspartate: step 4/4.</text>
</comment>
<dbReference type="InterPro" id="IPR022663">
    <property type="entry name" value="DapB_C"/>
</dbReference>
<evidence type="ECO:0000259" key="14">
    <source>
        <dbReference type="Pfam" id="PF05173"/>
    </source>
</evidence>
<evidence type="ECO:0000256" key="7">
    <source>
        <dbReference type="ARBA" id="ARBA00023154"/>
    </source>
</evidence>
<keyword evidence="12" id="KW-1133">Transmembrane helix</keyword>
<keyword evidence="6" id="KW-0520">NAD</keyword>
<dbReference type="Proteomes" id="UP001633002">
    <property type="component" value="Unassembled WGS sequence"/>
</dbReference>
<reference evidence="15 16" key="1">
    <citation type="submission" date="2024-09" db="EMBL/GenBank/DDBJ databases">
        <title>Chromosome-scale assembly of Riccia sorocarpa.</title>
        <authorList>
            <person name="Paukszto L."/>
        </authorList>
    </citation>
    <scope>NUCLEOTIDE SEQUENCE [LARGE SCALE GENOMIC DNA]</scope>
    <source>
        <strain evidence="15">LP-2024</strain>
        <tissue evidence="15">Aerial parts of the thallus</tissue>
    </source>
</reference>
<dbReference type="NCBIfam" id="TIGR02130">
    <property type="entry name" value="dapB_plant"/>
    <property type="match status" value="1"/>
</dbReference>
<evidence type="ECO:0000256" key="9">
    <source>
        <dbReference type="ARBA" id="ARBA00038983"/>
    </source>
</evidence>
<evidence type="ECO:0000256" key="5">
    <source>
        <dbReference type="ARBA" id="ARBA00023002"/>
    </source>
</evidence>
<evidence type="ECO:0000313" key="16">
    <source>
        <dbReference type="Proteomes" id="UP001633002"/>
    </source>
</evidence>